<evidence type="ECO:0000256" key="5">
    <source>
        <dbReference type="PIRNR" id="PIRNR016557"/>
    </source>
</evidence>
<protein>
    <recommendedName>
        <fullName evidence="5">Tyrosine-protein phosphatase</fullName>
        <ecNumber evidence="5">3.1.3.48</ecNumber>
    </recommendedName>
</protein>
<proteinExistence type="inferred from homology"/>
<comment type="catalytic activity">
    <reaction evidence="4 5">
        <text>O-phospho-L-tyrosyl-[protein] + H2O = L-tyrosyl-[protein] + phosphate</text>
        <dbReference type="Rhea" id="RHEA:10684"/>
        <dbReference type="Rhea" id="RHEA-COMP:10136"/>
        <dbReference type="Rhea" id="RHEA-COMP:20101"/>
        <dbReference type="ChEBI" id="CHEBI:15377"/>
        <dbReference type="ChEBI" id="CHEBI:43474"/>
        <dbReference type="ChEBI" id="CHEBI:46858"/>
        <dbReference type="ChEBI" id="CHEBI:61978"/>
        <dbReference type="EC" id="3.1.3.48"/>
    </reaction>
</comment>
<sequence length="255" mass="28947">MIDLHCHILANIDDGSQSDEMSVAMARKAVSEGITQIVATPHHQNGRYVNERDLIVKKVNDLNELLVKEDVPLTVLPGQENRIYGEMLEDYQNSKILTLNDTGKYMFIELPSSQVPYYTERLLFDIQSKGIVPIIVHPERNSRLIEEPELLYNLISKGALAQVTASSIAGRFGKKIKKFSHQLIDAHLVHFVSSDAHNLDGRSFHMQEALDSIEKENGTEVIYAFLENAEYVIKGQMCFKEPPERVKRKKILGIF</sequence>
<keyword evidence="3 5" id="KW-0904">Protein phosphatase</keyword>
<dbReference type="GO" id="GO:0004725">
    <property type="term" value="F:protein tyrosine phosphatase activity"/>
    <property type="evidence" value="ECO:0007669"/>
    <property type="project" value="UniProtKB-UniRule"/>
</dbReference>
<dbReference type="Proteomes" id="UP001165240">
    <property type="component" value="Unassembled WGS sequence"/>
</dbReference>
<name>A0AAX6BFX6_PRIMG</name>
<evidence type="ECO:0000256" key="3">
    <source>
        <dbReference type="ARBA" id="ARBA00022912"/>
    </source>
</evidence>
<dbReference type="Gene3D" id="3.20.20.140">
    <property type="entry name" value="Metal-dependent hydrolases"/>
    <property type="match status" value="1"/>
</dbReference>
<dbReference type="PANTHER" id="PTHR39181:SF1">
    <property type="entry name" value="TYROSINE-PROTEIN PHOSPHATASE YWQE"/>
    <property type="match status" value="1"/>
</dbReference>
<accession>A0AAX6BFX6</accession>
<evidence type="ECO:0000313" key="6">
    <source>
        <dbReference type="EMBL" id="GMG72652.1"/>
    </source>
</evidence>
<reference evidence="6" key="1">
    <citation type="journal article" date="2024" name="Appl Microbiol">
        <title>Effect of kuratsuki Bacillus and Priestia on Taste of Sake.</title>
        <authorList>
            <person name="Kobayashi K."/>
            <person name="Nishida H."/>
        </authorList>
    </citation>
    <scope>NUCLEOTIDE SEQUENCE</scope>
    <source>
        <strain evidence="6">B-12</strain>
    </source>
</reference>
<comment type="similarity">
    <text evidence="1 5">Belongs to the metallo-dependent hydrolases superfamily. CpsB/CapC family.</text>
</comment>
<dbReference type="InterPro" id="IPR016195">
    <property type="entry name" value="Pol/histidinol_Pase-like"/>
</dbReference>
<dbReference type="InterPro" id="IPR016667">
    <property type="entry name" value="Caps_polysacc_synth_CpsB/CapC"/>
</dbReference>
<dbReference type="SUPFAM" id="SSF89550">
    <property type="entry name" value="PHP domain-like"/>
    <property type="match status" value="1"/>
</dbReference>
<evidence type="ECO:0000256" key="1">
    <source>
        <dbReference type="ARBA" id="ARBA00005750"/>
    </source>
</evidence>
<dbReference type="GO" id="GO:0030145">
    <property type="term" value="F:manganese ion binding"/>
    <property type="evidence" value="ECO:0007669"/>
    <property type="project" value="UniProtKB-UniRule"/>
</dbReference>
<dbReference type="PANTHER" id="PTHR39181">
    <property type="entry name" value="TYROSINE-PROTEIN PHOSPHATASE YWQE"/>
    <property type="match status" value="1"/>
</dbReference>
<dbReference type="PIRSF" id="PIRSF016557">
    <property type="entry name" value="Caps_synth_CpsB"/>
    <property type="match status" value="1"/>
</dbReference>
<organism evidence="6 7">
    <name type="scientific">Priestia megaterium</name>
    <name type="common">Bacillus megaterium</name>
    <dbReference type="NCBI Taxonomy" id="1404"/>
    <lineage>
        <taxon>Bacteria</taxon>
        <taxon>Bacillati</taxon>
        <taxon>Bacillota</taxon>
        <taxon>Bacilli</taxon>
        <taxon>Bacillales</taxon>
        <taxon>Bacillaceae</taxon>
        <taxon>Priestia</taxon>
    </lineage>
</organism>
<dbReference type="Pfam" id="PF19567">
    <property type="entry name" value="CpsB_CapC"/>
    <property type="match status" value="1"/>
</dbReference>
<evidence type="ECO:0000256" key="2">
    <source>
        <dbReference type="ARBA" id="ARBA00022801"/>
    </source>
</evidence>
<dbReference type="RefSeq" id="WP_310876377.1">
    <property type="nucleotide sequence ID" value="NZ_BSYK01000001.1"/>
</dbReference>
<dbReference type="EC" id="3.1.3.48" evidence="5"/>
<evidence type="ECO:0000256" key="4">
    <source>
        <dbReference type="ARBA" id="ARBA00051722"/>
    </source>
</evidence>
<dbReference type="EMBL" id="BSYK01000001">
    <property type="protein sequence ID" value="GMG72652.1"/>
    <property type="molecule type" value="Genomic_DNA"/>
</dbReference>
<keyword evidence="2 5" id="KW-0378">Hydrolase</keyword>
<comment type="caution">
    <text evidence="6">The sequence shown here is derived from an EMBL/GenBank/DDBJ whole genome shotgun (WGS) entry which is preliminary data.</text>
</comment>
<dbReference type="AlphaFoldDB" id="A0AAX6BFX6"/>
<evidence type="ECO:0000313" key="7">
    <source>
        <dbReference type="Proteomes" id="UP001165240"/>
    </source>
</evidence>
<gene>
    <name evidence="6" type="ORF">ShirakiTB12_11200</name>
</gene>